<keyword evidence="8" id="KW-0539">Nucleus</keyword>
<dbReference type="Proteomes" id="UP000193467">
    <property type="component" value="Unassembled WGS sequence"/>
</dbReference>
<evidence type="ECO:0000256" key="1">
    <source>
        <dbReference type="ARBA" id="ARBA00004123"/>
    </source>
</evidence>
<dbReference type="InParanoid" id="A0A1Y2EUM5"/>
<evidence type="ECO:0000256" key="6">
    <source>
        <dbReference type="ARBA" id="ARBA00022833"/>
    </source>
</evidence>
<evidence type="ECO:0000256" key="5">
    <source>
        <dbReference type="ARBA" id="ARBA00022771"/>
    </source>
</evidence>
<evidence type="ECO:0000256" key="3">
    <source>
        <dbReference type="ARBA" id="ARBA00022723"/>
    </source>
</evidence>
<evidence type="ECO:0000256" key="7">
    <source>
        <dbReference type="ARBA" id="ARBA00023187"/>
    </source>
</evidence>
<dbReference type="InterPro" id="IPR050185">
    <property type="entry name" value="Ub_carboxyl-term_hydrolase"/>
</dbReference>
<dbReference type="FunCoup" id="A0A1Y2EUM5">
    <property type="interactions" value="684"/>
</dbReference>
<keyword evidence="4" id="KW-0747">Spliceosome</keyword>
<dbReference type="InterPro" id="IPR001607">
    <property type="entry name" value="Znf_UBP"/>
</dbReference>
<keyword evidence="6" id="KW-0862">Zinc</keyword>
<dbReference type="PROSITE" id="PS50271">
    <property type="entry name" value="ZF_UBP"/>
    <property type="match status" value="1"/>
</dbReference>
<dbReference type="STRING" id="106004.A0A1Y2EUM5"/>
<dbReference type="SUPFAM" id="SSF54001">
    <property type="entry name" value="Cysteine proteinases"/>
    <property type="match status" value="1"/>
</dbReference>
<dbReference type="GO" id="GO:0004843">
    <property type="term" value="F:cysteine-type deubiquitinase activity"/>
    <property type="evidence" value="ECO:0007669"/>
    <property type="project" value="InterPro"/>
</dbReference>
<dbReference type="PANTHER" id="PTHR21646">
    <property type="entry name" value="UBIQUITIN CARBOXYL-TERMINAL HYDROLASE"/>
    <property type="match status" value="1"/>
</dbReference>
<dbReference type="EMBL" id="MCGR01000041">
    <property type="protein sequence ID" value="ORY74555.1"/>
    <property type="molecule type" value="Genomic_DNA"/>
</dbReference>
<dbReference type="GO" id="GO:0008270">
    <property type="term" value="F:zinc ion binding"/>
    <property type="evidence" value="ECO:0007669"/>
    <property type="project" value="UniProtKB-KW"/>
</dbReference>
<evidence type="ECO:0000259" key="11">
    <source>
        <dbReference type="PROSITE" id="PS50235"/>
    </source>
</evidence>
<keyword evidence="3" id="KW-0479">Metal-binding</keyword>
<dbReference type="InterPro" id="IPR033809">
    <property type="entry name" value="USP39"/>
</dbReference>
<dbReference type="InterPro" id="IPR028889">
    <property type="entry name" value="USP"/>
</dbReference>
<evidence type="ECO:0000259" key="12">
    <source>
        <dbReference type="PROSITE" id="PS50271"/>
    </source>
</evidence>
<dbReference type="PANTHER" id="PTHR21646:SF16">
    <property type="entry name" value="U4_U6.U5 TRI-SNRNP-ASSOCIATED PROTEIN 2"/>
    <property type="match status" value="1"/>
</dbReference>
<dbReference type="Pfam" id="PF00443">
    <property type="entry name" value="UCH"/>
    <property type="match status" value="1"/>
</dbReference>
<keyword evidence="2" id="KW-0507">mRNA processing</keyword>
<protein>
    <recommendedName>
        <fullName evidence="15">USP domain-containing protein</fullName>
    </recommendedName>
</protein>
<dbReference type="InterPro" id="IPR038765">
    <property type="entry name" value="Papain-like_cys_pep_sf"/>
</dbReference>
<evidence type="ECO:0000256" key="9">
    <source>
        <dbReference type="PROSITE-ProRule" id="PRU00502"/>
    </source>
</evidence>
<organism evidence="13 14">
    <name type="scientific">Leucosporidium creatinivorum</name>
    <dbReference type="NCBI Taxonomy" id="106004"/>
    <lineage>
        <taxon>Eukaryota</taxon>
        <taxon>Fungi</taxon>
        <taxon>Dikarya</taxon>
        <taxon>Basidiomycota</taxon>
        <taxon>Pucciniomycotina</taxon>
        <taxon>Microbotryomycetes</taxon>
        <taxon>Leucosporidiales</taxon>
        <taxon>Leucosporidium</taxon>
    </lineage>
</organism>
<dbReference type="SMART" id="SM00290">
    <property type="entry name" value="ZnF_UBP"/>
    <property type="match status" value="1"/>
</dbReference>
<dbReference type="SUPFAM" id="SSF57850">
    <property type="entry name" value="RING/U-box"/>
    <property type="match status" value="1"/>
</dbReference>
<dbReference type="CDD" id="cd02669">
    <property type="entry name" value="Peptidase_C19M"/>
    <property type="match status" value="1"/>
</dbReference>
<feature type="compositionally biased region" description="Acidic residues" evidence="10">
    <location>
        <begin position="19"/>
        <end position="31"/>
    </location>
</feature>
<dbReference type="PROSITE" id="PS50235">
    <property type="entry name" value="USP_3"/>
    <property type="match status" value="1"/>
</dbReference>
<evidence type="ECO:0000313" key="14">
    <source>
        <dbReference type="Proteomes" id="UP000193467"/>
    </source>
</evidence>
<feature type="domain" description="USP" evidence="11">
    <location>
        <begin position="168"/>
        <end position="505"/>
    </location>
</feature>
<evidence type="ECO:0000256" key="4">
    <source>
        <dbReference type="ARBA" id="ARBA00022728"/>
    </source>
</evidence>
<evidence type="ECO:0000256" key="2">
    <source>
        <dbReference type="ARBA" id="ARBA00022664"/>
    </source>
</evidence>
<gene>
    <name evidence="13" type="ORF">BCR35DRAFT_268282</name>
</gene>
<comment type="caution">
    <text evidence="13">The sequence shown here is derived from an EMBL/GenBank/DDBJ whole genome shotgun (WGS) entry which is preliminary data.</text>
</comment>
<proteinExistence type="predicted"/>
<feature type="region of interest" description="Disordered" evidence="10">
    <location>
        <begin position="1"/>
        <end position="47"/>
    </location>
</feature>
<evidence type="ECO:0000256" key="10">
    <source>
        <dbReference type="SAM" id="MobiDB-lite"/>
    </source>
</evidence>
<name>A0A1Y2EUM5_9BASI</name>
<dbReference type="GO" id="GO:0005681">
    <property type="term" value="C:spliceosomal complex"/>
    <property type="evidence" value="ECO:0007669"/>
    <property type="project" value="UniProtKB-KW"/>
</dbReference>
<dbReference type="GO" id="GO:0016579">
    <property type="term" value="P:protein deubiquitination"/>
    <property type="evidence" value="ECO:0007669"/>
    <property type="project" value="InterPro"/>
</dbReference>
<keyword evidence="7" id="KW-0508">mRNA splicing</keyword>
<dbReference type="OrthoDB" id="10263353at2759"/>
<dbReference type="Gene3D" id="3.30.40.10">
    <property type="entry name" value="Zinc/RING finger domain, C3HC4 (zinc finger)"/>
    <property type="match status" value="1"/>
</dbReference>
<dbReference type="Gene3D" id="3.90.70.10">
    <property type="entry name" value="Cysteine proteinases"/>
    <property type="match status" value="1"/>
</dbReference>
<dbReference type="InterPro" id="IPR013083">
    <property type="entry name" value="Znf_RING/FYVE/PHD"/>
</dbReference>
<comment type="subcellular location">
    <subcellularLocation>
        <location evidence="1">Nucleus</location>
    </subcellularLocation>
</comment>
<dbReference type="InterPro" id="IPR001394">
    <property type="entry name" value="Peptidase_C19_UCH"/>
</dbReference>
<evidence type="ECO:0008006" key="15">
    <source>
        <dbReference type="Google" id="ProtNLM"/>
    </source>
</evidence>
<dbReference type="AlphaFoldDB" id="A0A1Y2EUM5"/>
<sequence length="519" mass="58886">MVDLGNSAEQREQAGVEQETVEEPVVEEEEPPEYHFEPEEEDTNRPTDMYLDTINRNVLDFDFERLCSVTLSHNNIYACLTNGKYFQGRGKTSPAYAHSIAEDNHVFINLSTQKVYILPDGYEVNDPSLDDIKYLLYPTFTPQLLKSIDARTTPSYDLQQKPYYPGFVGLNNIKANSYMNSILHALVHVTPLRDYFILDPHASDPHATELVKRFGMFCRKVWNPKAFKGQVSPHELLQECANASGKRFKITEVGDPLEFLGWLLNQLHKDLGGNKKGKSSIIYSAFQGECRIDDQQVLTTGEYGGKPRFDLDRDIKSTKSPFLFLAIDLPPPPLFQDTVEKNIIPQVPISAVLAKYDGKTTQETGGILRRFKVTRLPPFLILHIKRFTKNSFVEEKNPTIVNFPLRGVDVTDYVDPPPTDSISKYYDLVSNITHSSAAGTAREETTWKTQVHLRPPRDLKTGELLGGKTEEEEEKWFQIQDLIVEEINRGMISLGESYIQVSGLFLSSADSRAEPKQSR</sequence>
<feature type="domain" description="UBP-type" evidence="12">
    <location>
        <begin position="46"/>
        <end position="143"/>
    </location>
</feature>
<keyword evidence="5 9" id="KW-0863">Zinc-finger</keyword>
<accession>A0A1Y2EUM5</accession>
<reference evidence="13 14" key="1">
    <citation type="submission" date="2016-07" db="EMBL/GenBank/DDBJ databases">
        <title>Pervasive Adenine N6-methylation of Active Genes in Fungi.</title>
        <authorList>
            <consortium name="DOE Joint Genome Institute"/>
            <person name="Mondo S.J."/>
            <person name="Dannebaum R.O."/>
            <person name="Kuo R.C."/>
            <person name="Labutti K."/>
            <person name="Haridas S."/>
            <person name="Kuo A."/>
            <person name="Salamov A."/>
            <person name="Ahrendt S.R."/>
            <person name="Lipzen A."/>
            <person name="Sullivan W."/>
            <person name="Andreopoulos W.B."/>
            <person name="Clum A."/>
            <person name="Lindquist E."/>
            <person name="Daum C."/>
            <person name="Ramamoorthy G.K."/>
            <person name="Gryganskyi A."/>
            <person name="Culley D."/>
            <person name="Magnuson J.K."/>
            <person name="James T.Y."/>
            <person name="O'Malley M.A."/>
            <person name="Stajich J.E."/>
            <person name="Spatafora J.W."/>
            <person name="Visel A."/>
            <person name="Grigoriev I.V."/>
        </authorList>
    </citation>
    <scope>NUCLEOTIDE SEQUENCE [LARGE SCALE GENOMIC DNA]</scope>
    <source>
        <strain evidence="13 14">62-1032</strain>
    </source>
</reference>
<evidence type="ECO:0000313" key="13">
    <source>
        <dbReference type="EMBL" id="ORY74555.1"/>
    </source>
</evidence>
<dbReference type="Pfam" id="PF02148">
    <property type="entry name" value="zf-UBP"/>
    <property type="match status" value="1"/>
</dbReference>
<evidence type="ECO:0000256" key="8">
    <source>
        <dbReference type="ARBA" id="ARBA00023242"/>
    </source>
</evidence>
<dbReference type="GO" id="GO:0000245">
    <property type="term" value="P:spliceosomal complex assembly"/>
    <property type="evidence" value="ECO:0007669"/>
    <property type="project" value="InterPro"/>
</dbReference>
<keyword evidence="14" id="KW-1185">Reference proteome</keyword>